<name>A0ABR6ZC78_9BURK</name>
<protein>
    <submittedName>
        <fullName evidence="5">GntR family transcriptional regulator</fullName>
    </submittedName>
</protein>
<dbReference type="Gene3D" id="1.10.10.10">
    <property type="entry name" value="Winged helix-like DNA-binding domain superfamily/Winged helix DNA-binding domain"/>
    <property type="match status" value="1"/>
</dbReference>
<dbReference type="Pfam" id="PF00392">
    <property type="entry name" value="GntR"/>
    <property type="match status" value="1"/>
</dbReference>
<dbReference type="InterPro" id="IPR000524">
    <property type="entry name" value="Tscrpt_reg_HTH_GntR"/>
</dbReference>
<evidence type="ECO:0000256" key="3">
    <source>
        <dbReference type="ARBA" id="ARBA00023163"/>
    </source>
</evidence>
<comment type="caution">
    <text evidence="5">The sequence shown here is derived from an EMBL/GenBank/DDBJ whole genome shotgun (WGS) entry which is preliminary data.</text>
</comment>
<evidence type="ECO:0000313" key="6">
    <source>
        <dbReference type="Proteomes" id="UP000646911"/>
    </source>
</evidence>
<dbReference type="Proteomes" id="UP000646911">
    <property type="component" value="Unassembled WGS sequence"/>
</dbReference>
<dbReference type="InterPro" id="IPR036390">
    <property type="entry name" value="WH_DNA-bd_sf"/>
</dbReference>
<keyword evidence="6" id="KW-1185">Reference proteome</keyword>
<accession>A0ABR6ZC78</accession>
<evidence type="ECO:0000313" key="5">
    <source>
        <dbReference type="EMBL" id="MBC3909360.1"/>
    </source>
</evidence>
<dbReference type="InterPro" id="IPR036388">
    <property type="entry name" value="WH-like_DNA-bd_sf"/>
</dbReference>
<evidence type="ECO:0000256" key="1">
    <source>
        <dbReference type="ARBA" id="ARBA00023015"/>
    </source>
</evidence>
<dbReference type="SMART" id="SM00345">
    <property type="entry name" value="HTH_GNTR"/>
    <property type="match status" value="1"/>
</dbReference>
<dbReference type="SUPFAM" id="SSF46785">
    <property type="entry name" value="Winged helix' DNA-binding domain"/>
    <property type="match status" value="1"/>
</dbReference>
<dbReference type="PANTHER" id="PTHR38445:SF7">
    <property type="entry name" value="GNTR-FAMILY TRANSCRIPTIONAL REGULATOR"/>
    <property type="match status" value="1"/>
</dbReference>
<evidence type="ECO:0000256" key="2">
    <source>
        <dbReference type="ARBA" id="ARBA00023125"/>
    </source>
</evidence>
<dbReference type="CDD" id="cd07377">
    <property type="entry name" value="WHTH_GntR"/>
    <property type="match status" value="1"/>
</dbReference>
<reference evidence="5 6" key="1">
    <citation type="submission" date="2020-08" db="EMBL/GenBank/DDBJ databases">
        <title>Novel species isolated from subtropical streams in China.</title>
        <authorList>
            <person name="Lu H."/>
        </authorList>
    </citation>
    <scope>NUCLEOTIDE SEQUENCE [LARGE SCALE GENOMIC DNA]</scope>
    <source>
        <strain evidence="5 6">NL8W</strain>
    </source>
</reference>
<dbReference type="EMBL" id="JACOFX010000009">
    <property type="protein sequence ID" value="MBC3909360.1"/>
    <property type="molecule type" value="Genomic_DNA"/>
</dbReference>
<dbReference type="PRINTS" id="PR00035">
    <property type="entry name" value="HTHGNTR"/>
</dbReference>
<keyword evidence="2" id="KW-0238">DNA-binding</keyword>
<organism evidence="5 6">
    <name type="scientific">Undibacterium umbellatum</name>
    <dbReference type="NCBI Taxonomy" id="2762300"/>
    <lineage>
        <taxon>Bacteria</taxon>
        <taxon>Pseudomonadati</taxon>
        <taxon>Pseudomonadota</taxon>
        <taxon>Betaproteobacteria</taxon>
        <taxon>Burkholderiales</taxon>
        <taxon>Oxalobacteraceae</taxon>
        <taxon>Undibacterium</taxon>
    </lineage>
</organism>
<evidence type="ECO:0000259" key="4">
    <source>
        <dbReference type="PROSITE" id="PS50949"/>
    </source>
</evidence>
<dbReference type="PROSITE" id="PS50949">
    <property type="entry name" value="HTH_GNTR"/>
    <property type="match status" value="1"/>
</dbReference>
<keyword evidence="1" id="KW-0805">Transcription regulation</keyword>
<proteinExistence type="predicted"/>
<gene>
    <name evidence="5" type="ORF">H8L47_17515</name>
</gene>
<feature type="domain" description="HTH gntR-type" evidence="4">
    <location>
        <begin position="22"/>
        <end position="90"/>
    </location>
</feature>
<dbReference type="PANTHER" id="PTHR38445">
    <property type="entry name" value="HTH-TYPE TRANSCRIPTIONAL REPRESSOR YTRA"/>
    <property type="match status" value="1"/>
</dbReference>
<sequence length="136" mass="14735">MTHIKPRQLGAEIFQVSTGSSEPIYRQLIEQLRRLQAGGQIVAGDAMPSVRDVASELGVNPMTVSKAYSMLEAEGLLVRRRGLGMEVAAQAKGHSDLASRLELLRPSLERIALEASQLELDAKSVITLLTSILKGK</sequence>
<keyword evidence="3" id="KW-0804">Transcription</keyword>